<reference evidence="1" key="1">
    <citation type="submission" date="2018-08" db="EMBL/GenBank/DDBJ databases">
        <title>A genome reference for cultivated species of the human gut microbiota.</title>
        <authorList>
            <person name="Zou Y."/>
            <person name="Xue W."/>
            <person name="Luo G."/>
        </authorList>
    </citation>
    <scope>NUCLEOTIDE SEQUENCE [LARGE SCALE GENOMIC DNA]</scope>
    <source>
        <strain evidence="1">TF05-5AC</strain>
    </source>
</reference>
<accession>A0A3E3HX11</accession>
<evidence type="ECO:0000313" key="2">
    <source>
        <dbReference type="Proteomes" id="UP000260812"/>
    </source>
</evidence>
<keyword evidence="2" id="KW-1185">Reference proteome</keyword>
<gene>
    <name evidence="1" type="ORF">DXC51_24470</name>
</gene>
<protein>
    <recommendedName>
        <fullName evidence="3">ABC transporter ATP-binding protein</fullName>
    </recommendedName>
</protein>
<comment type="caution">
    <text evidence="1">The sequence shown here is derived from an EMBL/GenBank/DDBJ whole genome shotgun (WGS) entry which is preliminary data.</text>
</comment>
<sequence>MTNIIFIPARERGLRYKNTVYDNIMYFPARKWMGIGTKEPLKSMADETARRDKVTFLISSHDLSLFSNLADSCLLLFHGRIVCRTGEKPEAEEIRKKYEECRIRSLCEKERQVFYSGALEKERICVIFSTH</sequence>
<name>A0A3E3HX11_9FIRM</name>
<proteinExistence type="predicted"/>
<dbReference type="Proteomes" id="UP000260812">
    <property type="component" value="Unassembled WGS sequence"/>
</dbReference>
<organism evidence="1 2">
    <name type="scientific">Eisenbergiella massiliensis</name>
    <dbReference type="NCBI Taxonomy" id="1720294"/>
    <lineage>
        <taxon>Bacteria</taxon>
        <taxon>Bacillati</taxon>
        <taxon>Bacillota</taxon>
        <taxon>Clostridia</taxon>
        <taxon>Lachnospirales</taxon>
        <taxon>Lachnospiraceae</taxon>
        <taxon>Eisenbergiella</taxon>
    </lineage>
</organism>
<dbReference type="AlphaFoldDB" id="A0A3E3HX11"/>
<evidence type="ECO:0000313" key="1">
    <source>
        <dbReference type="EMBL" id="RGE56360.1"/>
    </source>
</evidence>
<dbReference type="EMBL" id="QVLV01000026">
    <property type="protein sequence ID" value="RGE56360.1"/>
    <property type="molecule type" value="Genomic_DNA"/>
</dbReference>
<evidence type="ECO:0008006" key="3">
    <source>
        <dbReference type="Google" id="ProtNLM"/>
    </source>
</evidence>
<dbReference type="InterPro" id="IPR027417">
    <property type="entry name" value="P-loop_NTPase"/>
</dbReference>
<dbReference type="Gene3D" id="3.40.50.300">
    <property type="entry name" value="P-loop containing nucleotide triphosphate hydrolases"/>
    <property type="match status" value="1"/>
</dbReference>